<comment type="caution">
    <text evidence="1">The sequence shown here is derived from an EMBL/GenBank/DDBJ whole genome shotgun (WGS) entry which is preliminary data.</text>
</comment>
<sequence>MFPGFSRELARTASLLRYRGGKEGDQCLRLHKQRDNDAALVSGQGYLVTTRKRRVLGSGIQTEITLSPTGFLDERRA</sequence>
<dbReference type="EMBL" id="JAWZYT010005965">
    <property type="protein sequence ID" value="KAK4289161.1"/>
    <property type="molecule type" value="Genomic_DNA"/>
</dbReference>
<evidence type="ECO:0000313" key="2">
    <source>
        <dbReference type="Proteomes" id="UP001292094"/>
    </source>
</evidence>
<keyword evidence="2" id="KW-1185">Reference proteome</keyword>
<dbReference type="Proteomes" id="UP001292094">
    <property type="component" value="Unassembled WGS sequence"/>
</dbReference>
<reference evidence="1" key="1">
    <citation type="submission" date="2023-11" db="EMBL/GenBank/DDBJ databases">
        <title>Genome assemblies of two species of porcelain crab, Petrolisthes cinctipes and Petrolisthes manimaculis (Anomura: Porcellanidae).</title>
        <authorList>
            <person name="Angst P."/>
        </authorList>
    </citation>
    <scope>NUCLEOTIDE SEQUENCE</scope>
    <source>
        <strain evidence="1">PB745_02</strain>
        <tissue evidence="1">Gill</tissue>
    </source>
</reference>
<dbReference type="AlphaFoldDB" id="A0AAE1TL21"/>
<proteinExistence type="predicted"/>
<evidence type="ECO:0000313" key="1">
    <source>
        <dbReference type="EMBL" id="KAK4289161.1"/>
    </source>
</evidence>
<gene>
    <name evidence="1" type="ORF">Pmani_037857</name>
</gene>
<accession>A0AAE1TL21</accession>
<protein>
    <submittedName>
        <fullName evidence="1">Uncharacterized protein</fullName>
    </submittedName>
</protein>
<name>A0AAE1TL21_9EUCA</name>
<organism evidence="1 2">
    <name type="scientific">Petrolisthes manimaculis</name>
    <dbReference type="NCBI Taxonomy" id="1843537"/>
    <lineage>
        <taxon>Eukaryota</taxon>
        <taxon>Metazoa</taxon>
        <taxon>Ecdysozoa</taxon>
        <taxon>Arthropoda</taxon>
        <taxon>Crustacea</taxon>
        <taxon>Multicrustacea</taxon>
        <taxon>Malacostraca</taxon>
        <taxon>Eumalacostraca</taxon>
        <taxon>Eucarida</taxon>
        <taxon>Decapoda</taxon>
        <taxon>Pleocyemata</taxon>
        <taxon>Anomura</taxon>
        <taxon>Galatheoidea</taxon>
        <taxon>Porcellanidae</taxon>
        <taxon>Petrolisthes</taxon>
    </lineage>
</organism>